<dbReference type="Gene3D" id="2.40.170.20">
    <property type="entry name" value="TonB-dependent receptor, beta-barrel domain"/>
    <property type="match status" value="1"/>
</dbReference>
<dbReference type="InterPro" id="IPR013784">
    <property type="entry name" value="Carb-bd-like_fold"/>
</dbReference>
<keyword evidence="2" id="KW-0472">Membrane</keyword>
<dbReference type="GO" id="GO:0009279">
    <property type="term" value="C:cell outer membrane"/>
    <property type="evidence" value="ECO:0007669"/>
    <property type="project" value="UniProtKB-SubCell"/>
</dbReference>
<gene>
    <name evidence="6" type="ORF">IA57_03600</name>
</gene>
<dbReference type="InterPro" id="IPR036942">
    <property type="entry name" value="Beta-barrel_TonB_sf"/>
</dbReference>
<keyword evidence="7" id="KW-1185">Reference proteome</keyword>
<evidence type="ECO:0000256" key="3">
    <source>
        <dbReference type="ARBA" id="ARBA00023237"/>
    </source>
</evidence>
<feature type="domain" description="TonB-dependent receptor plug" evidence="5">
    <location>
        <begin position="135"/>
        <end position="226"/>
    </location>
</feature>
<keyword evidence="4" id="KW-0732">Signal</keyword>
<dbReference type="OrthoDB" id="9768470at2"/>
<dbReference type="InterPro" id="IPR012910">
    <property type="entry name" value="Plug_dom"/>
</dbReference>
<dbReference type="eggNOG" id="COG4772">
    <property type="taxonomic scope" value="Bacteria"/>
</dbReference>
<organism evidence="6 7">
    <name type="scientific">Mangrovimonas yunxiaonensis</name>
    <dbReference type="NCBI Taxonomy" id="1197477"/>
    <lineage>
        <taxon>Bacteria</taxon>
        <taxon>Pseudomonadati</taxon>
        <taxon>Bacteroidota</taxon>
        <taxon>Flavobacteriia</taxon>
        <taxon>Flavobacteriales</taxon>
        <taxon>Flavobacteriaceae</taxon>
        <taxon>Mangrovimonas</taxon>
    </lineage>
</organism>
<dbReference type="Pfam" id="PF13715">
    <property type="entry name" value="CarbopepD_reg_2"/>
    <property type="match status" value="1"/>
</dbReference>
<dbReference type="PANTHER" id="PTHR40980">
    <property type="entry name" value="PLUG DOMAIN-CONTAINING PROTEIN"/>
    <property type="match status" value="1"/>
</dbReference>
<dbReference type="GO" id="GO:0030246">
    <property type="term" value="F:carbohydrate binding"/>
    <property type="evidence" value="ECO:0007669"/>
    <property type="project" value="InterPro"/>
</dbReference>
<reference evidence="6 7" key="1">
    <citation type="journal article" date="2014" name="Genome Announc.">
        <title>Draft Genome Sequence of the Algicidal Bacterium Mangrovimonas yunxiaonensis Strain LY01.</title>
        <authorList>
            <person name="Li Y."/>
            <person name="Zhu H."/>
            <person name="Li C."/>
            <person name="Zhang H."/>
            <person name="Chen Z."/>
            <person name="Zheng W."/>
            <person name="Xu H."/>
            <person name="Zheng T."/>
        </authorList>
    </citation>
    <scope>NUCLEOTIDE SEQUENCE [LARGE SCALE GENOMIC DNA]</scope>
    <source>
        <strain evidence="6 7">LY01</strain>
    </source>
</reference>
<sequence>MKHLILTLFLSFGIATFAQQTGSIVGKLTDKEASGEPLSFANILIKGTIKGTTSDYDGLYALNDLEPGTYTLIFSFVGYETQEIEVLVEPGKVTNINVPLGANAAALDEIVITTTTRKDSEVALLLEQKKAVSLETSIGAEELSRKGASDAAAAVTKISGIVKEESSGNVFVRGLGDRYNMTSLNGLPIPSNNTSKKNINLELFDTEIIESIGVDKTYNAINYGDFGGANINILSKNYTGKGFAQVDIKSGVNTAAIGADDFYTTDGPNFTGFYNEEIPNSPFTNDFNTSFDRSRAGTPLNSAIALKGGDSYDVGEDSKFSFFVVGSFDNGYSYREGINNGAPNLNSGLPNSEYNFDKFSYKTATTLMGNLGFNMDDHSKLRYNFLMLNNSEQKLEEFNGILDREDDAPEGGGFIRRSTFERTTLMIHQLLGDHELSDRLDVNWAIGYNDMTNLVPDRRQNTLLPYNNNQPNGPKSFRLVSAASANHRFFQELTEDELVANIATSFKFSKNEEEEFNGKITLGYNGRFKNVNFESTQFNYQFLNPNSQPFVDPYNIDAYFNEYNTTSGYYQIRTFRGTASLAGALDPQTYGGEQLIHAGFATLEYKLTPKFTLFAGFRVEQIVQNIDWNTVIQGIGENELDTFEWLPSLALKYELNDKNNLRFAASKTYTLPQFKERAPFLFQEEINQDSFGNQYLTNSENYNVDLRWEFFPTKNEIISLGVFGKQINNAINKYLVVSAANNLSYANTGDATAFGAELEVRKNILQLEKTVNETSLESRLSGGLNVSYLNTNQDLDSKKVNEETGYSAAFTNTEAALEGASDLILNADLSYYTELAPDKNLRATVVGNYFSDRIYALGSTGRGHLVDQGYISLDFIAKAALSKRFSLGLTVNNILNPLIERTNENAEGDLDTNNPAISAFLEKGPITTLSYKKGTNASLTLSYKF</sequence>
<dbReference type="Proteomes" id="UP000028521">
    <property type="component" value="Unassembled WGS sequence"/>
</dbReference>
<evidence type="ECO:0000256" key="4">
    <source>
        <dbReference type="SAM" id="SignalP"/>
    </source>
</evidence>
<evidence type="ECO:0000259" key="5">
    <source>
        <dbReference type="Pfam" id="PF07715"/>
    </source>
</evidence>
<dbReference type="SUPFAM" id="SSF56935">
    <property type="entry name" value="Porins"/>
    <property type="match status" value="1"/>
</dbReference>
<dbReference type="PANTHER" id="PTHR40980:SF5">
    <property type="entry name" value="TONB-DEPENDENT RECEPTOR"/>
    <property type="match status" value="1"/>
</dbReference>
<keyword evidence="6" id="KW-0675">Receptor</keyword>
<dbReference type="RefSeq" id="WP_036119239.1">
    <property type="nucleotide sequence ID" value="NZ_BMET01000005.1"/>
</dbReference>
<comment type="subcellular location">
    <subcellularLocation>
        <location evidence="1">Cell outer membrane</location>
    </subcellularLocation>
</comment>
<proteinExistence type="predicted"/>
<dbReference type="Gene3D" id="2.60.40.1120">
    <property type="entry name" value="Carboxypeptidase-like, regulatory domain"/>
    <property type="match status" value="1"/>
</dbReference>
<evidence type="ECO:0000313" key="7">
    <source>
        <dbReference type="Proteomes" id="UP000028521"/>
    </source>
</evidence>
<dbReference type="AlphaFoldDB" id="A0A084TMM6"/>
<protein>
    <submittedName>
        <fullName evidence="6">TonB-dependent receptor</fullName>
    </submittedName>
</protein>
<feature type="signal peptide" evidence="4">
    <location>
        <begin position="1"/>
        <end position="18"/>
    </location>
</feature>
<dbReference type="SUPFAM" id="SSF49452">
    <property type="entry name" value="Starch-binding domain-like"/>
    <property type="match status" value="1"/>
</dbReference>
<feature type="chain" id="PRO_5001782839" evidence="4">
    <location>
        <begin position="19"/>
        <end position="945"/>
    </location>
</feature>
<name>A0A084TMM6_9FLAO</name>
<evidence type="ECO:0000256" key="1">
    <source>
        <dbReference type="ARBA" id="ARBA00004442"/>
    </source>
</evidence>
<keyword evidence="3" id="KW-0998">Cell outer membrane</keyword>
<evidence type="ECO:0000313" key="6">
    <source>
        <dbReference type="EMBL" id="KFB01962.1"/>
    </source>
</evidence>
<reference evidence="7" key="2">
    <citation type="submission" date="2014-07" db="EMBL/GenBank/DDBJ databases">
        <title>Genome sequence of Mangrovimonas yunxiaonensis.</title>
        <authorList>
            <person name="Li Y."/>
            <person name="Zheng T."/>
        </authorList>
    </citation>
    <scope>NUCLEOTIDE SEQUENCE [LARGE SCALE GENOMIC DNA]</scope>
    <source>
        <strain evidence="7">LY01</strain>
    </source>
</reference>
<dbReference type="STRING" id="1197477.IA57_03600"/>
<accession>A0A084TMM6</accession>
<dbReference type="EMBL" id="JPFK01000003">
    <property type="protein sequence ID" value="KFB01962.1"/>
    <property type="molecule type" value="Genomic_DNA"/>
</dbReference>
<dbReference type="Gene3D" id="2.170.130.10">
    <property type="entry name" value="TonB-dependent receptor, plug domain"/>
    <property type="match status" value="1"/>
</dbReference>
<evidence type="ECO:0000256" key="2">
    <source>
        <dbReference type="ARBA" id="ARBA00023136"/>
    </source>
</evidence>
<comment type="caution">
    <text evidence="6">The sequence shown here is derived from an EMBL/GenBank/DDBJ whole genome shotgun (WGS) entry which is preliminary data.</text>
</comment>
<dbReference type="InterPro" id="IPR037066">
    <property type="entry name" value="Plug_dom_sf"/>
</dbReference>
<dbReference type="Pfam" id="PF07715">
    <property type="entry name" value="Plug"/>
    <property type="match status" value="1"/>
</dbReference>